<reference evidence="1" key="1">
    <citation type="submission" date="2023-07" db="EMBL/GenBank/DDBJ databases">
        <title>Black Yeasts Isolated from many extreme environments.</title>
        <authorList>
            <person name="Coleine C."/>
            <person name="Stajich J.E."/>
            <person name="Selbmann L."/>
        </authorList>
    </citation>
    <scope>NUCLEOTIDE SEQUENCE</scope>
    <source>
        <strain evidence="1">CCFEE 5714</strain>
    </source>
</reference>
<dbReference type="EMBL" id="JAUTXU010000235">
    <property type="protein sequence ID" value="KAK3696848.1"/>
    <property type="molecule type" value="Genomic_DNA"/>
</dbReference>
<name>A0ACC3MJ63_9PEZI</name>
<gene>
    <name evidence="1" type="ORF">LTR37_017754</name>
</gene>
<organism evidence="1 2">
    <name type="scientific">Vermiconidia calcicola</name>
    <dbReference type="NCBI Taxonomy" id="1690605"/>
    <lineage>
        <taxon>Eukaryota</taxon>
        <taxon>Fungi</taxon>
        <taxon>Dikarya</taxon>
        <taxon>Ascomycota</taxon>
        <taxon>Pezizomycotina</taxon>
        <taxon>Dothideomycetes</taxon>
        <taxon>Dothideomycetidae</taxon>
        <taxon>Mycosphaerellales</taxon>
        <taxon>Extremaceae</taxon>
        <taxon>Vermiconidia</taxon>
    </lineage>
</organism>
<protein>
    <submittedName>
        <fullName evidence="1">Uncharacterized protein</fullName>
    </submittedName>
</protein>
<accession>A0ACC3MJ63</accession>
<comment type="caution">
    <text evidence="1">The sequence shown here is derived from an EMBL/GenBank/DDBJ whole genome shotgun (WGS) entry which is preliminary data.</text>
</comment>
<dbReference type="Proteomes" id="UP001281147">
    <property type="component" value="Unassembled WGS sequence"/>
</dbReference>
<evidence type="ECO:0000313" key="1">
    <source>
        <dbReference type="EMBL" id="KAK3696848.1"/>
    </source>
</evidence>
<evidence type="ECO:0000313" key="2">
    <source>
        <dbReference type="Proteomes" id="UP001281147"/>
    </source>
</evidence>
<sequence>MPESDPPNDTWPSLILEFRGRLGFHDTREQPPVVVREELWREAVIKLCNRYRERDVQRLSARIRRQHAQIIDFTAAIDESYHFEESHALAPLIWQLLARAAAFLSKNKLADLTKVTGKLNGEVPSLNRELLTRFPYEPKVQNPLIELFREYMECYMILHIDRFEERIQNAREFFRQRTADWEAALKIAESEEQRRMLSATNPSSPNGALTGPLHSHGTNAHFRFVRELGVGTYGEVSMVMEATSGKFYAQKFVKVRNRHDARAKALVERQVKNEVDIMQRLRHHHIASVLFYVKDVSSFSLIMLPVGDYDLRHFLEAVCVQGEFPKEEMKHLDSWFGSLVSALAYAHEERIKHEDIKPSNVLIKDHRPYLADFGSAKDFSKLEASTSTDHLVAGTPVYWPPESKARGRPADIFALGCVFSEMLTVRQRSNLTDYRAARFVSDTDYGYAFRNNLEGVKDWLSNLDGVREKESIQILLLEVLFNMLEQDPDDRYTAKEIKRKFRGEEDVLFCPSC</sequence>
<keyword evidence="2" id="KW-1185">Reference proteome</keyword>
<proteinExistence type="predicted"/>